<accession>A0ABU1F537</accession>
<reference evidence="2 3" key="1">
    <citation type="submission" date="2023-09" db="EMBL/GenBank/DDBJ databases">
        <title>Xinfangfangia sedmenti sp. nov., isolated the sedment.</title>
        <authorList>
            <person name="Xu L."/>
        </authorList>
    </citation>
    <scope>NUCLEOTIDE SEQUENCE [LARGE SCALE GENOMIC DNA]</scope>
    <source>
        <strain evidence="2 3">LG-4</strain>
    </source>
</reference>
<keyword evidence="1" id="KW-0732">Signal</keyword>
<dbReference type="RefSeq" id="WP_310456214.1">
    <property type="nucleotide sequence ID" value="NZ_JAVKPH010000004.1"/>
</dbReference>
<proteinExistence type="predicted"/>
<dbReference type="InterPro" id="IPR011990">
    <property type="entry name" value="TPR-like_helical_dom_sf"/>
</dbReference>
<evidence type="ECO:0000313" key="3">
    <source>
        <dbReference type="Proteomes" id="UP001247754"/>
    </source>
</evidence>
<organism evidence="2 3">
    <name type="scientific">Ruixingdingia sedimenti</name>
    <dbReference type="NCBI Taxonomy" id="3073604"/>
    <lineage>
        <taxon>Bacteria</taxon>
        <taxon>Pseudomonadati</taxon>
        <taxon>Pseudomonadota</taxon>
        <taxon>Alphaproteobacteria</taxon>
        <taxon>Rhodobacterales</taxon>
        <taxon>Paracoccaceae</taxon>
        <taxon>Ruixingdingia</taxon>
    </lineage>
</organism>
<dbReference type="Proteomes" id="UP001247754">
    <property type="component" value="Unassembled WGS sequence"/>
</dbReference>
<keyword evidence="3" id="KW-1185">Reference proteome</keyword>
<feature type="signal peptide" evidence="1">
    <location>
        <begin position="1"/>
        <end position="20"/>
    </location>
</feature>
<gene>
    <name evidence="2" type="ORF">RGD00_05095</name>
</gene>
<sequence>MTASRHLRPLLAGLALAALAACVPGPPADVSGQPVRFREDYSSARAALESGRHDQAAAHYARLLDHAGPLEPRIRLEYAHALLRGGRMAEASQNARRVALAQTGMLRSAALAVQGTAEHELALAALARNAGKAEVTGHLAAAETALADALAKHGGMDPTGGLQRRLEEIRRTRAAL</sequence>
<dbReference type="Gene3D" id="1.25.40.10">
    <property type="entry name" value="Tetratricopeptide repeat domain"/>
    <property type="match status" value="1"/>
</dbReference>
<feature type="chain" id="PRO_5046392223" description="Tetratricopeptide repeat protein" evidence="1">
    <location>
        <begin position="21"/>
        <end position="176"/>
    </location>
</feature>
<name>A0ABU1F537_9RHOB</name>
<evidence type="ECO:0000256" key="1">
    <source>
        <dbReference type="SAM" id="SignalP"/>
    </source>
</evidence>
<dbReference type="SUPFAM" id="SSF48452">
    <property type="entry name" value="TPR-like"/>
    <property type="match status" value="1"/>
</dbReference>
<dbReference type="EMBL" id="JAVKPH010000004">
    <property type="protein sequence ID" value="MDR5651966.1"/>
    <property type="molecule type" value="Genomic_DNA"/>
</dbReference>
<protein>
    <recommendedName>
        <fullName evidence="4">Tetratricopeptide repeat protein</fullName>
    </recommendedName>
</protein>
<evidence type="ECO:0008006" key="4">
    <source>
        <dbReference type="Google" id="ProtNLM"/>
    </source>
</evidence>
<dbReference type="PROSITE" id="PS51257">
    <property type="entry name" value="PROKAR_LIPOPROTEIN"/>
    <property type="match status" value="1"/>
</dbReference>
<comment type="caution">
    <text evidence="2">The sequence shown here is derived from an EMBL/GenBank/DDBJ whole genome shotgun (WGS) entry which is preliminary data.</text>
</comment>
<evidence type="ECO:0000313" key="2">
    <source>
        <dbReference type="EMBL" id="MDR5651966.1"/>
    </source>
</evidence>